<feature type="compositionally biased region" description="Acidic residues" evidence="1">
    <location>
        <begin position="51"/>
        <end position="64"/>
    </location>
</feature>
<dbReference type="AlphaFoldDB" id="A0A834J833"/>
<evidence type="ECO:0000256" key="1">
    <source>
        <dbReference type="SAM" id="MobiDB-lite"/>
    </source>
</evidence>
<name>A0A834J833_VESVU</name>
<dbReference type="EMBL" id="JACSEA010000017">
    <property type="protein sequence ID" value="KAF7383653.1"/>
    <property type="molecule type" value="Genomic_DNA"/>
</dbReference>
<evidence type="ECO:0000313" key="2">
    <source>
        <dbReference type="EMBL" id="KAF7383653.1"/>
    </source>
</evidence>
<feature type="region of interest" description="Disordered" evidence="1">
    <location>
        <begin position="50"/>
        <end position="76"/>
    </location>
</feature>
<sequence>MIIVTCKRGIRVEIAISGYDGKSTLYPLSFEYRGYLLCVPWVASDPLFKMEEEEEEEEEEEDEEKEKKKGKKRTVGASRQMRLVAFEEVQILAQNYSSSSSSFGSSFGSSSGSSSGSFSYTQESFNH</sequence>
<protein>
    <submittedName>
        <fullName evidence="2">Uncharacterized protein</fullName>
    </submittedName>
</protein>
<organism evidence="2 3">
    <name type="scientific">Vespula vulgaris</name>
    <name type="common">Yellow jacket</name>
    <name type="synonym">Wasp</name>
    <dbReference type="NCBI Taxonomy" id="7454"/>
    <lineage>
        <taxon>Eukaryota</taxon>
        <taxon>Metazoa</taxon>
        <taxon>Ecdysozoa</taxon>
        <taxon>Arthropoda</taxon>
        <taxon>Hexapoda</taxon>
        <taxon>Insecta</taxon>
        <taxon>Pterygota</taxon>
        <taxon>Neoptera</taxon>
        <taxon>Endopterygota</taxon>
        <taxon>Hymenoptera</taxon>
        <taxon>Apocrita</taxon>
        <taxon>Aculeata</taxon>
        <taxon>Vespoidea</taxon>
        <taxon>Vespidae</taxon>
        <taxon>Vespinae</taxon>
        <taxon>Vespula</taxon>
    </lineage>
</organism>
<accession>A0A834J833</accession>
<feature type="compositionally biased region" description="Low complexity" evidence="1">
    <location>
        <begin position="98"/>
        <end position="119"/>
    </location>
</feature>
<evidence type="ECO:0000313" key="3">
    <source>
        <dbReference type="Proteomes" id="UP000614350"/>
    </source>
</evidence>
<dbReference type="Proteomes" id="UP000614350">
    <property type="component" value="Unassembled WGS sequence"/>
</dbReference>
<gene>
    <name evidence="2" type="ORF">HZH66_013003</name>
</gene>
<reference evidence="2" key="1">
    <citation type="journal article" date="2020" name="G3 (Bethesda)">
        <title>High-Quality Assemblies for Three Invasive Social Wasps from the &lt;i&gt;Vespula&lt;/i&gt; Genus.</title>
        <authorList>
            <person name="Harrop T.W.R."/>
            <person name="Guhlin J."/>
            <person name="McLaughlin G.M."/>
            <person name="Permina E."/>
            <person name="Stockwell P."/>
            <person name="Gilligan J."/>
            <person name="Le Lec M.F."/>
            <person name="Gruber M.A.M."/>
            <person name="Quinn O."/>
            <person name="Lovegrove M."/>
            <person name="Duncan E.J."/>
            <person name="Remnant E.J."/>
            <person name="Van Eeckhoven J."/>
            <person name="Graham B."/>
            <person name="Knapp R.A."/>
            <person name="Langford K.W."/>
            <person name="Kronenberg Z."/>
            <person name="Press M.O."/>
            <person name="Eacker S.M."/>
            <person name="Wilson-Rankin E.E."/>
            <person name="Purcell J."/>
            <person name="Lester P.J."/>
            <person name="Dearden P.K."/>
        </authorList>
    </citation>
    <scope>NUCLEOTIDE SEQUENCE</scope>
    <source>
        <strain evidence="2">Marl-1</strain>
    </source>
</reference>
<comment type="caution">
    <text evidence="2">The sequence shown here is derived from an EMBL/GenBank/DDBJ whole genome shotgun (WGS) entry which is preliminary data.</text>
</comment>
<proteinExistence type="predicted"/>
<keyword evidence="3" id="KW-1185">Reference proteome</keyword>
<feature type="region of interest" description="Disordered" evidence="1">
    <location>
        <begin position="98"/>
        <end position="127"/>
    </location>
</feature>